<dbReference type="EMBL" id="CBEP010000064">
    <property type="protein sequence ID" value="CDC04566.1"/>
    <property type="molecule type" value="Genomic_DNA"/>
</dbReference>
<dbReference type="AlphaFoldDB" id="R6NEE9"/>
<evidence type="ECO:0000313" key="1">
    <source>
        <dbReference type="EMBL" id="CDC04566.1"/>
    </source>
</evidence>
<reference evidence="1" key="1">
    <citation type="submission" date="2012-11" db="EMBL/GenBank/DDBJ databases">
        <title>Dependencies among metagenomic species, viruses, plasmids and units of genetic variation.</title>
        <authorList>
            <person name="Nielsen H.B."/>
            <person name="Almeida M."/>
            <person name="Juncker A.S."/>
            <person name="Rasmussen S."/>
            <person name="Li J."/>
            <person name="Sunagawa S."/>
            <person name="Plichta D."/>
            <person name="Gautier L."/>
            <person name="Le Chatelier E."/>
            <person name="Peletier E."/>
            <person name="Bonde I."/>
            <person name="Nielsen T."/>
            <person name="Manichanh C."/>
            <person name="Arumugam M."/>
            <person name="Batto J."/>
            <person name="Santos M.B.Q.D."/>
            <person name="Blom N."/>
            <person name="Borruel N."/>
            <person name="Burgdorf K.S."/>
            <person name="Boumezbeur F."/>
            <person name="Casellas F."/>
            <person name="Dore J."/>
            <person name="Guarner F."/>
            <person name="Hansen T."/>
            <person name="Hildebrand F."/>
            <person name="Kaas R.S."/>
            <person name="Kennedy S."/>
            <person name="Kristiansen K."/>
            <person name="Kultima J.R."/>
            <person name="Leonard P."/>
            <person name="Levenez F."/>
            <person name="Lund O."/>
            <person name="Moumen B."/>
            <person name="Le Paslier D."/>
            <person name="Pons N."/>
            <person name="Pedersen O."/>
            <person name="Prifti E."/>
            <person name="Qin J."/>
            <person name="Raes J."/>
            <person name="Tap J."/>
            <person name="Tims S."/>
            <person name="Ussery D.W."/>
            <person name="Yamada T."/>
            <person name="MetaHit consortium"/>
            <person name="Renault P."/>
            <person name="Sicheritz-Ponten T."/>
            <person name="Bork P."/>
            <person name="Wang J."/>
            <person name="Brunak S."/>
            <person name="Ehrlich S.D."/>
        </authorList>
    </citation>
    <scope>NUCLEOTIDE SEQUENCE [LARGE SCALE GENOMIC DNA]</scope>
</reference>
<name>R6NEE9_9FIRM</name>
<comment type="caution">
    <text evidence="1">The sequence shown here is derived from an EMBL/GenBank/DDBJ whole genome shotgun (WGS) entry which is preliminary data.</text>
</comment>
<proteinExistence type="predicted"/>
<gene>
    <name evidence="1" type="ORF">BN578_00101</name>
</gene>
<evidence type="ECO:0000313" key="2">
    <source>
        <dbReference type="Proteomes" id="UP000018168"/>
    </source>
</evidence>
<sequence>MNGIWNNLPIEIPKKTNYNEATETNLEKEAAKCADELTKNSKVEWILNWAINHTAEEINLLISLYQSSLPR</sequence>
<protein>
    <submittedName>
        <fullName evidence="1">Uncharacterized protein</fullName>
    </submittedName>
</protein>
<accession>R6NEE9</accession>
<dbReference type="Proteomes" id="UP000018168">
    <property type="component" value="Unassembled WGS sequence"/>
</dbReference>
<organism evidence="1 2">
    <name type="scientific">[Clostridium] leptum CAG:27</name>
    <dbReference type="NCBI Taxonomy" id="1263068"/>
    <lineage>
        <taxon>Bacteria</taxon>
        <taxon>Bacillati</taxon>
        <taxon>Bacillota</taxon>
        <taxon>Clostridia</taxon>
        <taxon>Eubacteriales</taxon>
        <taxon>Oscillospiraceae</taxon>
        <taxon>Oscillospiraceae incertae sedis</taxon>
    </lineage>
</organism>